<proteinExistence type="predicted"/>
<reference evidence="2 3" key="1">
    <citation type="submission" date="2019-07" db="EMBL/GenBank/DDBJ databases">
        <title>Venturia inaequalis Genome Resource.</title>
        <authorList>
            <person name="Lichtner F.J."/>
        </authorList>
    </citation>
    <scope>NUCLEOTIDE SEQUENCE [LARGE SCALE GENOMIC DNA]</scope>
    <source>
        <strain evidence="2 3">DMI_063113</strain>
    </source>
</reference>
<gene>
    <name evidence="2" type="ORF">EG327_000258</name>
</gene>
<evidence type="ECO:0000313" key="2">
    <source>
        <dbReference type="EMBL" id="KAE9966018.1"/>
    </source>
</evidence>
<organism evidence="2 3">
    <name type="scientific">Venturia inaequalis</name>
    <name type="common">Apple scab fungus</name>
    <dbReference type="NCBI Taxonomy" id="5025"/>
    <lineage>
        <taxon>Eukaryota</taxon>
        <taxon>Fungi</taxon>
        <taxon>Dikarya</taxon>
        <taxon>Ascomycota</taxon>
        <taxon>Pezizomycotina</taxon>
        <taxon>Dothideomycetes</taxon>
        <taxon>Pleosporomycetidae</taxon>
        <taxon>Venturiales</taxon>
        <taxon>Venturiaceae</taxon>
        <taxon>Venturia</taxon>
    </lineage>
</organism>
<protein>
    <submittedName>
        <fullName evidence="2">Uncharacterized protein</fullName>
    </submittedName>
</protein>
<comment type="caution">
    <text evidence="2">The sequence shown here is derived from an EMBL/GenBank/DDBJ whole genome shotgun (WGS) entry which is preliminary data.</text>
</comment>
<dbReference type="EMBL" id="WNWR01001033">
    <property type="protein sequence ID" value="KAE9966018.1"/>
    <property type="molecule type" value="Genomic_DNA"/>
</dbReference>
<dbReference type="Proteomes" id="UP000490939">
    <property type="component" value="Unassembled WGS sequence"/>
</dbReference>
<name>A0A8H3UAY8_VENIN</name>
<evidence type="ECO:0000256" key="1">
    <source>
        <dbReference type="SAM" id="MobiDB-lite"/>
    </source>
</evidence>
<evidence type="ECO:0000313" key="3">
    <source>
        <dbReference type="Proteomes" id="UP000490939"/>
    </source>
</evidence>
<accession>A0A8H3UAY8</accession>
<sequence length="138" mass="15762">MPAKLFLIANVLLETAQQIRDKGLPLQDHLARYYKRFDAIATTYLVAKGKKGRGGRTKGKAVDTNSAPLLLREQNGFEILDTREQQFPRDFVLSNTPTSTYSERVMRLDPARDMRGIEDNEANDYYPPILREDNDEDA</sequence>
<keyword evidence="3" id="KW-1185">Reference proteome</keyword>
<dbReference type="AlphaFoldDB" id="A0A8H3UAY8"/>
<feature type="region of interest" description="Disordered" evidence="1">
    <location>
        <begin position="116"/>
        <end position="138"/>
    </location>
</feature>